<evidence type="ECO:0000256" key="2">
    <source>
        <dbReference type="SAM" id="MobiDB-lite"/>
    </source>
</evidence>
<dbReference type="AlphaFoldDB" id="A0A086XUR3"/>
<dbReference type="InterPro" id="IPR011111">
    <property type="entry name" value="Plasmid_RepB"/>
</dbReference>
<dbReference type="Proteomes" id="UP000028824">
    <property type="component" value="Unassembled WGS sequence"/>
</dbReference>
<gene>
    <name evidence="4" type="ORF">CG50_04845</name>
</gene>
<proteinExistence type="inferred from homology"/>
<dbReference type="InterPro" id="IPR003115">
    <property type="entry name" value="ParB_N"/>
</dbReference>
<evidence type="ECO:0000256" key="1">
    <source>
        <dbReference type="ARBA" id="ARBA00006295"/>
    </source>
</evidence>
<organism evidence="4 5">
    <name type="scientific">Paenirhodobacter enshiensis</name>
    <dbReference type="NCBI Taxonomy" id="1105367"/>
    <lineage>
        <taxon>Bacteria</taxon>
        <taxon>Pseudomonadati</taxon>
        <taxon>Pseudomonadota</taxon>
        <taxon>Alphaproteobacteria</taxon>
        <taxon>Rhodobacterales</taxon>
        <taxon>Rhodobacter group</taxon>
        <taxon>Paenirhodobacter</taxon>
    </lineage>
</organism>
<dbReference type="InterPro" id="IPR037972">
    <property type="entry name" value="RepB_N"/>
</dbReference>
<dbReference type="PANTHER" id="PTHR33375:SF1">
    <property type="entry name" value="CHROMOSOME-PARTITIONING PROTEIN PARB-RELATED"/>
    <property type="match status" value="1"/>
</dbReference>
<sequence>MARKHLLDGLMTGASAAPEHASESPLDPGRPRFSKGAIGAISRSVADLQARALIEIDPTLIDAGGMQDRLDSDDAEDAALRDSIAEYGQQVPVLVRPHPTEEGRYQIVYGRRRVLALRELGRPVKALLRQLDDRDLLLAQGQENTARRDLSFIEKANFARQMTAAGYDRKIVGDTLSMDKTLISRLLSVTDRVPEALIVAIGAAPSVGRDRWLALADAIEASALDTDEIVALVNTVGGPSDSRFEEALRRARGPRPTAAPRQKAAPEMVRSENGIPLARIERKAGRLTLQFEKKLDRGFEDWLISELPALHARWGRKD</sequence>
<dbReference type="OrthoDB" id="7908920at2"/>
<dbReference type="InterPro" id="IPR050336">
    <property type="entry name" value="Chromosome_partition/occlusion"/>
</dbReference>
<dbReference type="GO" id="GO:0005694">
    <property type="term" value="C:chromosome"/>
    <property type="evidence" value="ECO:0007669"/>
    <property type="project" value="TreeGrafter"/>
</dbReference>
<dbReference type="EMBL" id="JFZB01000020">
    <property type="protein sequence ID" value="KFI25763.1"/>
    <property type="molecule type" value="Genomic_DNA"/>
</dbReference>
<dbReference type="STRING" id="1105367.CG50_04845"/>
<comment type="caution">
    <text evidence="4">The sequence shown here is derived from an EMBL/GenBank/DDBJ whole genome shotgun (WGS) entry which is preliminary data.</text>
</comment>
<dbReference type="InterPro" id="IPR036086">
    <property type="entry name" value="ParB/Sulfiredoxin_sf"/>
</dbReference>
<dbReference type="GO" id="GO:0003677">
    <property type="term" value="F:DNA binding"/>
    <property type="evidence" value="ECO:0007669"/>
    <property type="project" value="InterPro"/>
</dbReference>
<dbReference type="InterPro" id="IPR004437">
    <property type="entry name" value="ParB/RepB/Spo0J"/>
</dbReference>
<evidence type="ECO:0000313" key="5">
    <source>
        <dbReference type="Proteomes" id="UP000028824"/>
    </source>
</evidence>
<comment type="similarity">
    <text evidence="1">Belongs to the ParB family.</text>
</comment>
<feature type="region of interest" description="Disordered" evidence="2">
    <location>
        <begin position="13"/>
        <end position="33"/>
    </location>
</feature>
<dbReference type="Gene3D" id="1.10.10.2830">
    <property type="match status" value="1"/>
</dbReference>
<name>A0A086XUR3_9RHOB</name>
<protein>
    <submittedName>
        <fullName evidence="4">Plasmid stablization protein ParB</fullName>
    </submittedName>
</protein>
<dbReference type="RefSeq" id="WP_036638105.1">
    <property type="nucleotide sequence ID" value="NZ_JFZB01000020.1"/>
</dbReference>
<dbReference type="CDD" id="cd16405">
    <property type="entry name" value="RepB_like_N"/>
    <property type="match status" value="1"/>
</dbReference>
<dbReference type="NCBIfam" id="TIGR03454">
    <property type="entry name" value="partition_RepB"/>
    <property type="match status" value="1"/>
</dbReference>
<evidence type="ECO:0000259" key="3">
    <source>
        <dbReference type="SMART" id="SM00470"/>
    </source>
</evidence>
<keyword evidence="5" id="KW-1185">Reference proteome</keyword>
<dbReference type="eggNOG" id="COG1475">
    <property type="taxonomic scope" value="Bacteria"/>
</dbReference>
<dbReference type="Pfam" id="PF07506">
    <property type="entry name" value="RepB"/>
    <property type="match status" value="1"/>
</dbReference>
<dbReference type="InterPro" id="IPR017819">
    <property type="entry name" value="Plasmid_partition_RepB"/>
</dbReference>
<dbReference type="SUPFAM" id="SSF109709">
    <property type="entry name" value="KorB DNA-binding domain-like"/>
    <property type="match status" value="1"/>
</dbReference>
<dbReference type="Pfam" id="PF02195">
    <property type="entry name" value="ParB_N"/>
    <property type="match status" value="1"/>
</dbReference>
<dbReference type="SUPFAM" id="SSF110849">
    <property type="entry name" value="ParB/Sulfiredoxin"/>
    <property type="match status" value="1"/>
</dbReference>
<dbReference type="GO" id="GO:0007059">
    <property type="term" value="P:chromosome segregation"/>
    <property type="evidence" value="ECO:0007669"/>
    <property type="project" value="TreeGrafter"/>
</dbReference>
<accession>A0A086XUR3</accession>
<dbReference type="PANTHER" id="PTHR33375">
    <property type="entry name" value="CHROMOSOME-PARTITIONING PROTEIN PARB-RELATED"/>
    <property type="match status" value="1"/>
</dbReference>
<reference evidence="4 5" key="1">
    <citation type="submission" date="2014-03" db="EMBL/GenBank/DDBJ databases">
        <title>Genome of Paenirhodobacter enshiensis DW2-9.</title>
        <authorList>
            <person name="Wang D."/>
            <person name="Wang G."/>
        </authorList>
    </citation>
    <scope>NUCLEOTIDE SEQUENCE [LARGE SCALE GENOMIC DNA]</scope>
    <source>
        <strain evidence="4 5">DW2-9</strain>
    </source>
</reference>
<evidence type="ECO:0000313" key="4">
    <source>
        <dbReference type="EMBL" id="KFI25763.1"/>
    </source>
</evidence>
<dbReference type="SMART" id="SM00470">
    <property type="entry name" value="ParB"/>
    <property type="match status" value="1"/>
</dbReference>
<dbReference type="NCBIfam" id="TIGR00180">
    <property type="entry name" value="parB_part"/>
    <property type="match status" value="1"/>
</dbReference>
<dbReference type="Gene3D" id="3.90.1530.30">
    <property type="match status" value="1"/>
</dbReference>
<feature type="domain" description="ParB-like N-terminal" evidence="3">
    <location>
        <begin position="54"/>
        <end position="145"/>
    </location>
</feature>
<feature type="compositionally biased region" description="Low complexity" evidence="2">
    <location>
        <begin position="14"/>
        <end position="25"/>
    </location>
</feature>